<evidence type="ECO:0000313" key="2">
    <source>
        <dbReference type="Proteomes" id="UP000824072"/>
    </source>
</evidence>
<reference evidence="1" key="1">
    <citation type="submission" date="2020-10" db="EMBL/GenBank/DDBJ databases">
        <authorList>
            <person name="Gilroy R."/>
        </authorList>
    </citation>
    <scope>NUCLEOTIDE SEQUENCE</scope>
    <source>
        <strain evidence="1">ChiHcec3-11533</strain>
    </source>
</reference>
<dbReference type="InterPro" id="IPR029063">
    <property type="entry name" value="SAM-dependent_MTases_sf"/>
</dbReference>
<dbReference type="GO" id="GO:0032259">
    <property type="term" value="P:methylation"/>
    <property type="evidence" value="ECO:0007669"/>
    <property type="project" value="UniProtKB-KW"/>
</dbReference>
<reference evidence="1" key="2">
    <citation type="journal article" date="2021" name="PeerJ">
        <title>Extensive microbial diversity within the chicken gut microbiome revealed by metagenomics and culture.</title>
        <authorList>
            <person name="Gilroy R."/>
            <person name="Ravi A."/>
            <person name="Getino M."/>
            <person name="Pursley I."/>
            <person name="Horton D.L."/>
            <person name="Alikhan N.F."/>
            <person name="Baker D."/>
            <person name="Gharbi K."/>
            <person name="Hall N."/>
            <person name="Watson M."/>
            <person name="Adriaenssens E.M."/>
            <person name="Foster-Nyarko E."/>
            <person name="Jarju S."/>
            <person name="Secka A."/>
            <person name="Antonio M."/>
            <person name="Oren A."/>
            <person name="Chaudhuri R.R."/>
            <person name="La Ragione R."/>
            <person name="Hildebrand F."/>
            <person name="Pallen M.J."/>
        </authorList>
    </citation>
    <scope>NUCLEOTIDE SEQUENCE</scope>
    <source>
        <strain evidence="1">ChiHcec3-11533</strain>
    </source>
</reference>
<name>A0A9D1IDV8_9FIRM</name>
<accession>A0A9D1IDV8</accession>
<dbReference type="EMBL" id="DVMU01000129">
    <property type="protein sequence ID" value="HIU34064.1"/>
    <property type="molecule type" value="Genomic_DNA"/>
</dbReference>
<keyword evidence="1" id="KW-0808">Transferase</keyword>
<proteinExistence type="predicted"/>
<dbReference type="PIRSF" id="PIRSF018637">
    <property type="entry name" value="TrmK"/>
    <property type="match status" value="1"/>
</dbReference>
<dbReference type="PANTHER" id="PTHR38451:SF1">
    <property type="entry name" value="TRNA (ADENINE(22)-N(1))-METHYLTRANSFERASE"/>
    <property type="match status" value="1"/>
</dbReference>
<dbReference type="Proteomes" id="UP000824072">
    <property type="component" value="Unassembled WGS sequence"/>
</dbReference>
<evidence type="ECO:0000313" key="1">
    <source>
        <dbReference type="EMBL" id="HIU34064.1"/>
    </source>
</evidence>
<dbReference type="AlphaFoldDB" id="A0A9D1IDV8"/>
<gene>
    <name evidence="1" type="ORF">IAB02_05825</name>
</gene>
<dbReference type="PANTHER" id="PTHR38451">
    <property type="entry name" value="TRNA (ADENINE(22)-N(1))-METHYLTRANSFERASE"/>
    <property type="match status" value="1"/>
</dbReference>
<dbReference type="SUPFAM" id="SSF53335">
    <property type="entry name" value="S-adenosyl-L-methionine-dependent methyltransferases"/>
    <property type="match status" value="1"/>
</dbReference>
<dbReference type="InterPro" id="IPR006901">
    <property type="entry name" value="TrmK"/>
</dbReference>
<keyword evidence="1" id="KW-0489">Methyltransferase</keyword>
<organism evidence="1 2">
    <name type="scientific">Candidatus Pullichristensenella excrementigallinarum</name>
    <dbReference type="NCBI Taxonomy" id="2840907"/>
    <lineage>
        <taxon>Bacteria</taxon>
        <taxon>Bacillati</taxon>
        <taxon>Bacillota</taxon>
        <taxon>Clostridia</taxon>
        <taxon>Candidatus Pullichristensenella</taxon>
    </lineage>
</organism>
<sequence>MKIALDKRLEAACRMLGKCECLADIGADHGRLGAYMLQNGLCRFAQLTDCSDASLHKARRLIYGLGLSDRVEFLVGDGLEALRRPADGVVIAGMGGQTIAGILERGREKLSGARAILQPNVAQRELRLRVCRAGLRIVDEDLAFDGGRLYVLMAVEEGEMFLEEEEAEIGPVLLRRNPPLLAEYARFRLRVARKALRGAVRSAEDARPLEKQIAIWEGLQCE</sequence>
<dbReference type="Gene3D" id="3.40.50.150">
    <property type="entry name" value="Vaccinia Virus protein VP39"/>
    <property type="match status" value="1"/>
</dbReference>
<dbReference type="GO" id="GO:0160105">
    <property type="term" value="F:tRNA (adenine(22)-N1)-methyltransferase activity"/>
    <property type="evidence" value="ECO:0007669"/>
    <property type="project" value="InterPro"/>
</dbReference>
<comment type="caution">
    <text evidence="1">The sequence shown here is derived from an EMBL/GenBank/DDBJ whole genome shotgun (WGS) entry which is preliminary data.</text>
</comment>
<protein>
    <submittedName>
        <fullName evidence="1">SAM-dependent methyltransferase</fullName>
    </submittedName>
</protein>
<dbReference type="Pfam" id="PF12847">
    <property type="entry name" value="Methyltransf_18"/>
    <property type="match status" value="1"/>
</dbReference>